<reference evidence="2" key="1">
    <citation type="submission" date="2023-05" db="EMBL/GenBank/DDBJ databases">
        <authorList>
            <person name="Stuckert A."/>
        </authorList>
    </citation>
    <scope>NUCLEOTIDE SEQUENCE</scope>
</reference>
<proteinExistence type="predicted"/>
<comment type="caution">
    <text evidence="2">The sequence shown here is derived from an EMBL/GenBank/DDBJ whole genome shotgun (WGS) entry which is preliminary data.</text>
</comment>
<evidence type="ECO:0000313" key="3">
    <source>
        <dbReference type="Proteomes" id="UP001162483"/>
    </source>
</evidence>
<dbReference type="InterPro" id="IPR058843">
    <property type="entry name" value="PH_DAAF9"/>
</dbReference>
<dbReference type="PANTHER" id="PTHR33664:SF1">
    <property type="entry name" value="DYNEIN AXONEMAL ASSEMBLY FACTOR 9"/>
    <property type="match status" value="1"/>
</dbReference>
<gene>
    <name evidence="2" type="ORF">SPARVUS_LOCUS6604649</name>
</gene>
<protein>
    <recommendedName>
        <fullName evidence="1">DAAF9 PH domain-containing protein</fullName>
    </recommendedName>
</protein>
<dbReference type="Pfam" id="PF26246">
    <property type="entry name" value="PH_DAAF9"/>
    <property type="match status" value="1"/>
</dbReference>
<evidence type="ECO:0000313" key="2">
    <source>
        <dbReference type="EMBL" id="CAI9567827.1"/>
    </source>
</evidence>
<dbReference type="EMBL" id="CATNWA010014129">
    <property type="protein sequence ID" value="CAI9567827.1"/>
    <property type="molecule type" value="Genomic_DNA"/>
</dbReference>
<evidence type="ECO:0000259" key="1">
    <source>
        <dbReference type="Pfam" id="PF26246"/>
    </source>
</evidence>
<sequence length="199" mass="22488">MTFLICKGGEEIWGLWSFLNLSSSLRYMLETKMEKSHQTTAISFLTAAVPRFMSWLVEDNEVKLSEKALNSVKEHKSFLGSFLSGGDETYICSSSRHISSEEGKLFFFSHGVLFVHPNYGSVSIPRSHMTSVKFYDGDSNSVVAVLLIEYKSSLLPHLPIHFTSPGNFVTFALFPKSKSYRVFYSQVLNQWQQNSDNSG</sequence>
<dbReference type="Proteomes" id="UP001162483">
    <property type="component" value="Unassembled WGS sequence"/>
</dbReference>
<feature type="domain" description="DAAF9 PH" evidence="1">
    <location>
        <begin position="59"/>
        <end position="198"/>
    </location>
</feature>
<feature type="non-terminal residue" evidence="2">
    <location>
        <position position="199"/>
    </location>
</feature>
<keyword evidence="3" id="KW-1185">Reference proteome</keyword>
<organism evidence="2 3">
    <name type="scientific">Staurois parvus</name>
    <dbReference type="NCBI Taxonomy" id="386267"/>
    <lineage>
        <taxon>Eukaryota</taxon>
        <taxon>Metazoa</taxon>
        <taxon>Chordata</taxon>
        <taxon>Craniata</taxon>
        <taxon>Vertebrata</taxon>
        <taxon>Euteleostomi</taxon>
        <taxon>Amphibia</taxon>
        <taxon>Batrachia</taxon>
        <taxon>Anura</taxon>
        <taxon>Neobatrachia</taxon>
        <taxon>Ranoidea</taxon>
        <taxon>Ranidae</taxon>
        <taxon>Staurois</taxon>
    </lineage>
</organism>
<dbReference type="PANTHER" id="PTHR33664">
    <property type="entry name" value="RCG26366"/>
    <property type="match status" value="1"/>
</dbReference>
<accession>A0ABN9D9S5</accession>
<dbReference type="InterPro" id="IPR040342">
    <property type="entry name" value="DNAAF9"/>
</dbReference>
<name>A0ABN9D9S5_9NEOB</name>